<accession>A0A7Y6TWI6</accession>
<evidence type="ECO:0000256" key="2">
    <source>
        <dbReference type="ARBA" id="ARBA00022741"/>
    </source>
</evidence>
<dbReference type="GO" id="GO:0005524">
    <property type="term" value="F:ATP binding"/>
    <property type="evidence" value="ECO:0007669"/>
    <property type="project" value="UniProtKB-KW"/>
</dbReference>
<evidence type="ECO:0000256" key="1">
    <source>
        <dbReference type="ARBA" id="ARBA00022679"/>
    </source>
</evidence>
<dbReference type="Pfam" id="PF00069">
    <property type="entry name" value="Pkinase"/>
    <property type="match status" value="1"/>
</dbReference>
<dbReference type="PROSITE" id="PS51746">
    <property type="entry name" value="PPM_2"/>
    <property type="match status" value="1"/>
</dbReference>
<keyword evidence="5" id="KW-0472">Membrane</keyword>
<sequence length="578" mass="62449">MTLEVRIGQHSLAGPGKTNQDFHGAVLARGAQLASKGIVVALADGIGSSRVSHVASATAVRGFLDDYYATSDAWPVRRAAQCVLQATNAWLHAQTQRGAGRRDRDLGCICTFSALVLKGREAHLLHVGDARVYRLHPQSLEQLSEDHRVRADHGGTYLGRALGVDRSVDIDYLAWPLEAGETYLLATDGAYEYLDAGAVQAALAANADDLDAVAAALARAARASGSDDDATVQIVRVDALPPPASHALQHAREGLVVSPPLRPGERFEGYTIVRELHVSPRSHVHLALEDASGRHVAIKTPSIEAADDPSMLDRFMLEEWVARRVDNPHVLKAARDDAPRRHLFVAMEYVDGQTLAQWMIDHPAPGLDAVRGLVAQAARGLQALHRQEMVHLDVRPANLMLDASGTVRLIDFGATWVAGLAERDAEPAPQGPAGELQYAAPEALLGRAVDARADLFSLAVVTYQLLTGALPYGLDLARTGSEADLSRLRYVPVGAHRSDLPPWLDRVLRKALQPNPSRRQQALSEFIHDLCHPGPEFTVAHRRPLLERNPAAFWRGLALLLAAVLVLVLVGIALRANA</sequence>
<dbReference type="PROSITE" id="PS00109">
    <property type="entry name" value="PROTEIN_KINASE_TYR"/>
    <property type="match status" value="1"/>
</dbReference>
<dbReference type="CDD" id="cd14014">
    <property type="entry name" value="STKc_PknB_like"/>
    <property type="match status" value="1"/>
</dbReference>
<dbReference type="InterPro" id="IPR036457">
    <property type="entry name" value="PPM-type-like_dom_sf"/>
</dbReference>
<dbReference type="Gene3D" id="1.10.510.10">
    <property type="entry name" value="Transferase(Phosphotransferase) domain 1"/>
    <property type="match status" value="1"/>
</dbReference>
<keyword evidence="9" id="KW-1185">Reference proteome</keyword>
<dbReference type="InterPro" id="IPR011009">
    <property type="entry name" value="Kinase-like_dom_sf"/>
</dbReference>
<dbReference type="PROSITE" id="PS50011">
    <property type="entry name" value="PROTEIN_KINASE_DOM"/>
    <property type="match status" value="1"/>
</dbReference>
<dbReference type="AlphaFoldDB" id="A0A7Y6TWI6"/>
<evidence type="ECO:0000313" key="9">
    <source>
        <dbReference type="Proteomes" id="UP000529637"/>
    </source>
</evidence>
<keyword evidence="1" id="KW-0808">Transferase</keyword>
<keyword evidence="5" id="KW-1133">Transmembrane helix</keyword>
<dbReference type="Gene3D" id="3.30.200.20">
    <property type="entry name" value="Phosphorylase Kinase, domain 1"/>
    <property type="match status" value="1"/>
</dbReference>
<dbReference type="InterPro" id="IPR001932">
    <property type="entry name" value="PPM-type_phosphatase-like_dom"/>
</dbReference>
<dbReference type="InterPro" id="IPR008266">
    <property type="entry name" value="Tyr_kinase_AS"/>
</dbReference>
<dbReference type="SUPFAM" id="SSF81606">
    <property type="entry name" value="PP2C-like"/>
    <property type="match status" value="1"/>
</dbReference>
<evidence type="ECO:0000313" key="8">
    <source>
        <dbReference type="EMBL" id="NUZ06036.1"/>
    </source>
</evidence>
<evidence type="ECO:0000256" key="3">
    <source>
        <dbReference type="ARBA" id="ARBA00022777"/>
    </source>
</evidence>
<dbReference type="SUPFAM" id="SSF56112">
    <property type="entry name" value="Protein kinase-like (PK-like)"/>
    <property type="match status" value="1"/>
</dbReference>
<proteinExistence type="predicted"/>
<organism evidence="8 9">
    <name type="scientific">Piscinibacter koreensis</name>
    <dbReference type="NCBI Taxonomy" id="2742824"/>
    <lineage>
        <taxon>Bacteria</taxon>
        <taxon>Pseudomonadati</taxon>
        <taxon>Pseudomonadota</taxon>
        <taxon>Betaproteobacteria</taxon>
        <taxon>Burkholderiales</taxon>
        <taxon>Sphaerotilaceae</taxon>
        <taxon>Piscinibacter</taxon>
    </lineage>
</organism>
<comment type="caution">
    <text evidence="8">The sequence shown here is derived from an EMBL/GenBank/DDBJ whole genome shotgun (WGS) entry which is preliminary data.</text>
</comment>
<dbReference type="InterPro" id="IPR000719">
    <property type="entry name" value="Prot_kinase_dom"/>
</dbReference>
<dbReference type="PANTHER" id="PTHR43289:SF6">
    <property type="entry name" value="SERINE_THREONINE-PROTEIN KINASE NEKL-3"/>
    <property type="match status" value="1"/>
</dbReference>
<dbReference type="Pfam" id="PF13672">
    <property type="entry name" value="PP2C_2"/>
    <property type="match status" value="1"/>
</dbReference>
<evidence type="ECO:0000259" key="7">
    <source>
        <dbReference type="PROSITE" id="PS51746"/>
    </source>
</evidence>
<keyword evidence="3 8" id="KW-0418">Kinase</keyword>
<evidence type="ECO:0000256" key="4">
    <source>
        <dbReference type="ARBA" id="ARBA00022840"/>
    </source>
</evidence>
<dbReference type="SMART" id="SM00331">
    <property type="entry name" value="PP2C_SIG"/>
    <property type="match status" value="1"/>
</dbReference>
<dbReference type="EMBL" id="JABWMJ010000004">
    <property type="protein sequence ID" value="NUZ06036.1"/>
    <property type="molecule type" value="Genomic_DNA"/>
</dbReference>
<dbReference type="SMART" id="SM00332">
    <property type="entry name" value="PP2Cc"/>
    <property type="match status" value="1"/>
</dbReference>
<evidence type="ECO:0000259" key="6">
    <source>
        <dbReference type="PROSITE" id="PS50011"/>
    </source>
</evidence>
<dbReference type="Gene3D" id="3.60.40.10">
    <property type="entry name" value="PPM-type phosphatase domain"/>
    <property type="match status" value="1"/>
</dbReference>
<feature type="domain" description="Protein kinase" evidence="6">
    <location>
        <begin position="270"/>
        <end position="531"/>
    </location>
</feature>
<keyword evidence="2" id="KW-0547">Nucleotide-binding</keyword>
<dbReference type="RefSeq" id="WP_176068633.1">
    <property type="nucleotide sequence ID" value="NZ_JABWMJ010000004.1"/>
</dbReference>
<name>A0A7Y6TWI6_9BURK</name>
<dbReference type="Proteomes" id="UP000529637">
    <property type="component" value="Unassembled WGS sequence"/>
</dbReference>
<keyword evidence="5" id="KW-0812">Transmembrane</keyword>
<gene>
    <name evidence="8" type="ORF">HQN59_09705</name>
</gene>
<feature type="transmembrane region" description="Helical" evidence="5">
    <location>
        <begin position="552"/>
        <end position="574"/>
    </location>
</feature>
<feature type="domain" description="PPM-type phosphatase" evidence="7">
    <location>
        <begin position="6"/>
        <end position="237"/>
    </location>
</feature>
<keyword evidence="4" id="KW-0067">ATP-binding</keyword>
<dbReference type="GO" id="GO:0004674">
    <property type="term" value="F:protein serine/threonine kinase activity"/>
    <property type="evidence" value="ECO:0007669"/>
    <property type="project" value="TreeGrafter"/>
</dbReference>
<reference evidence="8 9" key="1">
    <citation type="submission" date="2020-06" db="EMBL/GenBank/DDBJ databases">
        <title>Schlegella sp. ID0723 isolated from air conditioner.</title>
        <authorList>
            <person name="Kim D.Y."/>
            <person name="Kim D.-U."/>
        </authorList>
    </citation>
    <scope>NUCLEOTIDE SEQUENCE [LARGE SCALE GENOMIC DNA]</scope>
    <source>
        <strain evidence="8 9">ID0723</strain>
    </source>
</reference>
<dbReference type="PANTHER" id="PTHR43289">
    <property type="entry name" value="MITOGEN-ACTIVATED PROTEIN KINASE KINASE KINASE 20-RELATED"/>
    <property type="match status" value="1"/>
</dbReference>
<evidence type="ECO:0000256" key="5">
    <source>
        <dbReference type="SAM" id="Phobius"/>
    </source>
</evidence>
<protein>
    <submittedName>
        <fullName evidence="8">Protein kinase</fullName>
    </submittedName>
</protein>